<comment type="caution">
    <text evidence="15">The sequence shown here is derived from an EMBL/GenBank/DDBJ whole genome shotgun (WGS) entry which is preliminary data.</text>
</comment>
<dbReference type="GO" id="GO:0042744">
    <property type="term" value="P:hydrogen peroxide catabolic process"/>
    <property type="evidence" value="ECO:0007669"/>
    <property type="project" value="TreeGrafter"/>
</dbReference>
<evidence type="ECO:0000256" key="4">
    <source>
        <dbReference type="ARBA" id="ARBA00022559"/>
    </source>
</evidence>
<reference evidence="15" key="1">
    <citation type="submission" date="2019-05" db="EMBL/GenBank/DDBJ databases">
        <title>Annotation for the trematode Fasciolopsis buski.</title>
        <authorList>
            <person name="Choi Y.-J."/>
        </authorList>
    </citation>
    <scope>NUCLEOTIDE SEQUENCE</scope>
    <source>
        <strain evidence="15">HT</strain>
        <tissue evidence="15">Whole worm</tissue>
    </source>
</reference>
<feature type="domain" description="Thioredoxin" evidence="14">
    <location>
        <begin position="39"/>
        <end position="197"/>
    </location>
</feature>
<feature type="region of interest" description="Disordered" evidence="13">
    <location>
        <begin position="1"/>
        <end position="29"/>
    </location>
</feature>
<evidence type="ECO:0000256" key="8">
    <source>
        <dbReference type="ARBA" id="ARBA00023284"/>
    </source>
</evidence>
<evidence type="ECO:0000313" key="15">
    <source>
        <dbReference type="EMBL" id="KAA0184914.1"/>
    </source>
</evidence>
<evidence type="ECO:0000259" key="14">
    <source>
        <dbReference type="PROSITE" id="PS51352"/>
    </source>
</evidence>
<evidence type="ECO:0000256" key="9">
    <source>
        <dbReference type="ARBA" id="ARBA00032077"/>
    </source>
</evidence>
<protein>
    <recommendedName>
        <fullName evidence="3">Thioredoxin peroxidase</fullName>
        <ecNumber evidence="2">1.11.1.24</ecNumber>
    </recommendedName>
    <alternativeName>
        <fullName evidence="9">Peroxiredoxin</fullName>
    </alternativeName>
    <alternativeName>
        <fullName evidence="11">Thioredoxin-dependent peroxide reductase</fullName>
    </alternativeName>
    <alternativeName>
        <fullName evidence="12">Thioredoxin-dependent peroxiredoxin</fullName>
    </alternativeName>
</protein>
<evidence type="ECO:0000256" key="11">
    <source>
        <dbReference type="ARBA" id="ARBA00078288"/>
    </source>
</evidence>
<keyword evidence="6" id="KW-0560">Oxidoreductase</keyword>
<proteinExistence type="inferred from homology"/>
<comment type="catalytic activity">
    <reaction evidence="10">
        <text>a hydroperoxide + [thioredoxin]-dithiol = an alcohol + [thioredoxin]-disulfide + H2O</text>
        <dbReference type="Rhea" id="RHEA:62620"/>
        <dbReference type="Rhea" id="RHEA-COMP:10698"/>
        <dbReference type="Rhea" id="RHEA-COMP:10700"/>
        <dbReference type="ChEBI" id="CHEBI:15377"/>
        <dbReference type="ChEBI" id="CHEBI:29950"/>
        <dbReference type="ChEBI" id="CHEBI:30879"/>
        <dbReference type="ChEBI" id="CHEBI:35924"/>
        <dbReference type="ChEBI" id="CHEBI:50058"/>
        <dbReference type="EC" id="1.11.1.24"/>
    </reaction>
</comment>
<evidence type="ECO:0000313" key="16">
    <source>
        <dbReference type="Proteomes" id="UP000728185"/>
    </source>
</evidence>
<dbReference type="PANTHER" id="PTHR10681:SF171">
    <property type="entry name" value="PEROXIREDOXIN 4"/>
    <property type="match status" value="1"/>
</dbReference>
<dbReference type="GO" id="GO:0045454">
    <property type="term" value="P:cell redox homeostasis"/>
    <property type="evidence" value="ECO:0007669"/>
    <property type="project" value="TreeGrafter"/>
</dbReference>
<accession>A0A8E0RQ09</accession>
<dbReference type="Pfam" id="PF10417">
    <property type="entry name" value="1-cysPrx_C"/>
    <property type="match status" value="1"/>
</dbReference>
<dbReference type="InterPro" id="IPR000866">
    <property type="entry name" value="AhpC/TSA"/>
</dbReference>
<dbReference type="EC" id="1.11.1.24" evidence="2"/>
<dbReference type="PANTHER" id="PTHR10681">
    <property type="entry name" value="THIOREDOXIN PEROXIDASE"/>
    <property type="match status" value="1"/>
</dbReference>
<dbReference type="InterPro" id="IPR036249">
    <property type="entry name" value="Thioredoxin-like_sf"/>
</dbReference>
<organism evidence="15 16">
    <name type="scientific">Fasciolopsis buskii</name>
    <dbReference type="NCBI Taxonomy" id="27845"/>
    <lineage>
        <taxon>Eukaryota</taxon>
        <taxon>Metazoa</taxon>
        <taxon>Spiralia</taxon>
        <taxon>Lophotrochozoa</taxon>
        <taxon>Platyhelminthes</taxon>
        <taxon>Trematoda</taxon>
        <taxon>Digenea</taxon>
        <taxon>Plagiorchiida</taxon>
        <taxon>Echinostomata</taxon>
        <taxon>Echinostomatoidea</taxon>
        <taxon>Fasciolidae</taxon>
        <taxon>Fasciolopsis</taxon>
    </lineage>
</organism>
<dbReference type="GO" id="GO:0005829">
    <property type="term" value="C:cytosol"/>
    <property type="evidence" value="ECO:0007669"/>
    <property type="project" value="TreeGrafter"/>
</dbReference>
<dbReference type="InterPro" id="IPR019479">
    <property type="entry name" value="Peroxiredoxin_C"/>
</dbReference>
<evidence type="ECO:0000256" key="13">
    <source>
        <dbReference type="SAM" id="MobiDB-lite"/>
    </source>
</evidence>
<evidence type="ECO:0000256" key="1">
    <source>
        <dbReference type="ARBA" id="ARBA00009796"/>
    </source>
</evidence>
<gene>
    <name evidence="15" type="ORF">FBUS_10910</name>
</gene>
<dbReference type="Proteomes" id="UP000728185">
    <property type="component" value="Unassembled WGS sequence"/>
</dbReference>
<comment type="similarity">
    <text evidence="1">Belongs to the peroxiredoxin family. AhpC/Prx1 subfamily.</text>
</comment>
<keyword evidence="5" id="KW-0049">Antioxidant</keyword>
<keyword evidence="7" id="KW-1015">Disulfide bond</keyword>
<sequence length="231" mass="26233">MRDREKRSPSSRSQERHHRRSHSCSPPAHSCPFRGKVVLQPNAPAPKFTGQAVVGKEIKTISLSDYKDKWVVLAFYPLDFTFVCPTEIVAFSDSMEQFTRRNCEVIFCSTDSVYSHLQWTKMDRKSGGVGELKFPLLADKNMFISRAYGVLDEKEGNDYRGTFIIDPKGILRQVTVNDRQVGRSVEETLRLLDAFIFFEEHGEVCPANWKPNSKTIVPTPEGSKAYFSSAT</sequence>
<dbReference type="GO" id="GO:0006979">
    <property type="term" value="P:response to oxidative stress"/>
    <property type="evidence" value="ECO:0007669"/>
    <property type="project" value="TreeGrafter"/>
</dbReference>
<dbReference type="OrthoDB" id="185659at2759"/>
<dbReference type="GO" id="GO:0008379">
    <property type="term" value="F:thioredoxin peroxidase activity"/>
    <property type="evidence" value="ECO:0007669"/>
    <property type="project" value="TreeGrafter"/>
</dbReference>
<keyword evidence="16" id="KW-1185">Reference proteome</keyword>
<dbReference type="InterPro" id="IPR013766">
    <property type="entry name" value="Thioredoxin_domain"/>
</dbReference>
<keyword evidence="8" id="KW-0676">Redox-active center</keyword>
<dbReference type="Gene3D" id="3.40.30.10">
    <property type="entry name" value="Glutaredoxin"/>
    <property type="match status" value="1"/>
</dbReference>
<dbReference type="GO" id="GO:0033554">
    <property type="term" value="P:cellular response to stress"/>
    <property type="evidence" value="ECO:0007669"/>
    <property type="project" value="TreeGrafter"/>
</dbReference>
<dbReference type="AlphaFoldDB" id="A0A8E0RQ09"/>
<dbReference type="EMBL" id="LUCM01010814">
    <property type="protein sequence ID" value="KAA0184914.1"/>
    <property type="molecule type" value="Genomic_DNA"/>
</dbReference>
<evidence type="ECO:0000256" key="2">
    <source>
        <dbReference type="ARBA" id="ARBA00013017"/>
    </source>
</evidence>
<dbReference type="CDD" id="cd03015">
    <property type="entry name" value="PRX_Typ2cys"/>
    <property type="match status" value="1"/>
</dbReference>
<evidence type="ECO:0000256" key="5">
    <source>
        <dbReference type="ARBA" id="ARBA00022862"/>
    </source>
</evidence>
<evidence type="ECO:0000256" key="12">
    <source>
        <dbReference type="ARBA" id="ARBA00079296"/>
    </source>
</evidence>
<dbReference type="Pfam" id="PF00578">
    <property type="entry name" value="AhpC-TSA"/>
    <property type="match status" value="1"/>
</dbReference>
<evidence type="ECO:0000256" key="6">
    <source>
        <dbReference type="ARBA" id="ARBA00023002"/>
    </source>
</evidence>
<evidence type="ECO:0000256" key="7">
    <source>
        <dbReference type="ARBA" id="ARBA00023157"/>
    </source>
</evidence>
<dbReference type="PROSITE" id="PS51352">
    <property type="entry name" value="THIOREDOXIN_2"/>
    <property type="match status" value="1"/>
</dbReference>
<evidence type="ECO:0000256" key="3">
    <source>
        <dbReference type="ARBA" id="ARBA00018824"/>
    </source>
</evidence>
<dbReference type="InterPro" id="IPR050217">
    <property type="entry name" value="Peroxiredoxin"/>
</dbReference>
<keyword evidence="4" id="KW-0575">Peroxidase</keyword>
<evidence type="ECO:0000256" key="10">
    <source>
        <dbReference type="ARBA" id="ARBA00049091"/>
    </source>
</evidence>
<dbReference type="SUPFAM" id="SSF52833">
    <property type="entry name" value="Thioredoxin-like"/>
    <property type="match status" value="1"/>
</dbReference>
<name>A0A8E0RQ09_9TREM</name>
<dbReference type="FunFam" id="3.40.30.10:FF:000003">
    <property type="entry name" value="Peroxiredoxin 1"/>
    <property type="match status" value="1"/>
</dbReference>